<evidence type="ECO:0000313" key="2">
    <source>
        <dbReference type="EMBL" id="MBK4215071.1"/>
    </source>
</evidence>
<dbReference type="AlphaFoldDB" id="A0A934VTT3"/>
<accession>A0A934VTT3</accession>
<gene>
    <name evidence="2" type="ORF">JJJ17_03935</name>
</gene>
<dbReference type="EMBL" id="JAEPRQ010000001">
    <property type="protein sequence ID" value="MBK4215071.1"/>
    <property type="molecule type" value="Genomic_DNA"/>
</dbReference>
<evidence type="ECO:0000259" key="1">
    <source>
        <dbReference type="Pfam" id="PF13403"/>
    </source>
</evidence>
<feature type="domain" description="Hedgehog/Intein (Hint)" evidence="1">
    <location>
        <begin position="2"/>
        <end position="138"/>
    </location>
</feature>
<reference evidence="2" key="1">
    <citation type="submission" date="2021-01" db="EMBL/GenBank/DDBJ databases">
        <title>Paracoccus amoyensis sp. nov., isolated from the surface seawater along the coast of Xiamen Island, China.</title>
        <authorList>
            <person name="Lyu L."/>
        </authorList>
    </citation>
    <scope>NUCLEOTIDE SEQUENCE</scope>
    <source>
        <strain evidence="2">MJ17</strain>
    </source>
</reference>
<comment type="caution">
    <text evidence="2">The sequence shown here is derived from an EMBL/GenBank/DDBJ whole genome shotgun (WGS) entry which is preliminary data.</text>
</comment>
<protein>
    <submittedName>
        <fullName evidence="2">Hint domain-containing protein</fullName>
    </submittedName>
</protein>
<dbReference type="Pfam" id="PF13403">
    <property type="entry name" value="Hint_2"/>
    <property type="match status" value="1"/>
</dbReference>
<dbReference type="InterPro" id="IPR036844">
    <property type="entry name" value="Hint_dom_sf"/>
</dbReference>
<organism evidence="2 3">
    <name type="scientific">Paracoccus caeni</name>
    <dbReference type="NCBI Taxonomy" id="657651"/>
    <lineage>
        <taxon>Bacteria</taxon>
        <taxon>Pseudomonadati</taxon>
        <taxon>Pseudomonadota</taxon>
        <taxon>Alphaproteobacteria</taxon>
        <taxon>Rhodobacterales</taxon>
        <taxon>Paracoccaceae</taxon>
        <taxon>Paracoccus</taxon>
    </lineage>
</organism>
<keyword evidence="3" id="KW-1185">Reference proteome</keyword>
<proteinExistence type="predicted"/>
<dbReference type="InterPro" id="IPR028992">
    <property type="entry name" value="Hedgehog/Intein_dom"/>
</dbReference>
<dbReference type="Proteomes" id="UP000640485">
    <property type="component" value="Unassembled WGS sequence"/>
</dbReference>
<evidence type="ECO:0000313" key="3">
    <source>
        <dbReference type="Proteomes" id="UP000640485"/>
    </source>
</evidence>
<name>A0A934VTT3_9RHOB</name>
<dbReference type="SUPFAM" id="SSF51294">
    <property type="entry name" value="Hedgehog/intein (Hint) domain"/>
    <property type="match status" value="1"/>
</dbReference>
<sequence>MTPQGERRVEDLRVGDLVATRDHGLQKLRWIGNRRIMARELSARPELRAIRISAGSLGRGLPKSDLLVSPQHRILVRSLIAQRMFGTPEVLVAAKQLLELDGIDRAEDLDEIEYFHLLFDRHEIVYSNGAETESLYTGAEALRGVGMAARDEIFALFPELRRDGWQPASARPLVPGSQGRTLAARHLRNGKSLQH</sequence>